<dbReference type="InterPro" id="IPR019292">
    <property type="entry name" value="McrC"/>
</dbReference>
<evidence type="ECO:0000313" key="2">
    <source>
        <dbReference type="Proteomes" id="UP000002210"/>
    </source>
</evidence>
<name>A0A158RKV4_BACC3</name>
<dbReference type="AlphaFoldDB" id="A0A158RKV4"/>
<dbReference type="PANTHER" id="PTHR38733">
    <property type="entry name" value="PROTEIN MCRC"/>
    <property type="match status" value="1"/>
</dbReference>
<dbReference type="EMBL" id="CP001407">
    <property type="protein sequence ID" value="ACO27808.1"/>
    <property type="molecule type" value="Genomic_DNA"/>
</dbReference>
<dbReference type="Proteomes" id="UP000002210">
    <property type="component" value="Chromosome"/>
</dbReference>
<gene>
    <name evidence="1" type="ordered locus">BCA_0976</name>
</gene>
<protein>
    <recommendedName>
        <fullName evidence="3">Restriction endonuclease</fullName>
    </recommendedName>
</protein>
<dbReference type="Pfam" id="PF10117">
    <property type="entry name" value="McrBC"/>
    <property type="match status" value="1"/>
</dbReference>
<accession>A0A158RKV4</accession>
<organism evidence="1 2">
    <name type="scientific">Bacillus cereus (strain 03BB102)</name>
    <dbReference type="NCBI Taxonomy" id="572264"/>
    <lineage>
        <taxon>Bacteria</taxon>
        <taxon>Bacillati</taxon>
        <taxon>Bacillota</taxon>
        <taxon>Bacilli</taxon>
        <taxon>Bacillales</taxon>
        <taxon>Bacillaceae</taxon>
        <taxon>Bacillus</taxon>
        <taxon>Bacillus cereus group</taxon>
    </lineage>
</organism>
<dbReference type="PANTHER" id="PTHR38733:SF1">
    <property type="entry name" value="TYPE IV METHYL-DIRECTED RESTRICTION ENZYME ECOKMCRBC"/>
    <property type="match status" value="1"/>
</dbReference>
<sequence length="424" mass="50399">MQDDKKVNEFSSLILSIDSQEERYLINNFGKRFFVTRVVDNNKVISLQNTIGIIKLGEVTYRFYSKVSNLIKVFSMLEKVHGTEYKFKKNKKFWHFDPKTLVDIEQGMNFTEQLISMFISELWKVKKIGFSKTYNSKEENLNYLKGRLFIGKQIKYNVVPKKFYCNYNELNYLTAENLILFEIINKLIHLSIDSKIKSELIYFKNEFAQALNIDRRINLKGIKYKATRLNMHYETIMYLSEMFLQKRFFSTLESGENLFCNFLIKMDDLFEKYILLLVKEIIENFFPKYRVEEQVNLNFVRKYDEKLDRENGFLTMIPDIIIYNKTSNKPIVVIDTKYVDITNKNKLNNNAYYQMLSYMFSLHLQNETLVTGILLSHGTSGHTYRINYREGQHMHIYTGSVDLLNTEEKIKDSLKLMLDKVLPN</sequence>
<dbReference type="RefSeq" id="WP_001150154.1">
    <property type="nucleotide sequence ID" value="NC_012472.1"/>
</dbReference>
<reference evidence="1 2" key="1">
    <citation type="submission" date="2009-02" db="EMBL/GenBank/DDBJ databases">
        <title>Genome sequence of Bacillus cereus 03BB102.</title>
        <authorList>
            <person name="Dodson R.J."/>
            <person name="Jackson P."/>
            <person name="Munk A.C."/>
            <person name="Brettin T."/>
            <person name="Bruce D."/>
            <person name="Detter C."/>
            <person name="Tapia R."/>
            <person name="Han C."/>
            <person name="Sutton G."/>
            <person name="Sims D."/>
        </authorList>
    </citation>
    <scope>NUCLEOTIDE SEQUENCE [LARGE SCALE GENOMIC DNA]</scope>
    <source>
        <strain evidence="1 2">03BB102</strain>
    </source>
</reference>
<evidence type="ECO:0008006" key="3">
    <source>
        <dbReference type="Google" id="ProtNLM"/>
    </source>
</evidence>
<dbReference type="KEGG" id="bcx:BCA_0976"/>
<dbReference type="REBASE" id="20602">
    <property type="entry name" value="Bce03McrBC2P"/>
</dbReference>
<proteinExistence type="predicted"/>
<dbReference type="PATRIC" id="fig|572264.18.peg.918"/>
<evidence type="ECO:0000313" key="1">
    <source>
        <dbReference type="EMBL" id="ACO27808.1"/>
    </source>
</evidence>